<dbReference type="Proteomes" id="UP001085076">
    <property type="component" value="Miscellaneous, Linkage group lg09"/>
</dbReference>
<dbReference type="InterPro" id="IPR016177">
    <property type="entry name" value="DNA-bd_dom_sf"/>
</dbReference>
<dbReference type="InterPro" id="IPR044808">
    <property type="entry name" value="ERF_plant"/>
</dbReference>
<organism evidence="8 9">
    <name type="scientific">Dioscorea zingiberensis</name>
    <dbReference type="NCBI Taxonomy" id="325984"/>
    <lineage>
        <taxon>Eukaryota</taxon>
        <taxon>Viridiplantae</taxon>
        <taxon>Streptophyta</taxon>
        <taxon>Embryophyta</taxon>
        <taxon>Tracheophyta</taxon>
        <taxon>Spermatophyta</taxon>
        <taxon>Magnoliopsida</taxon>
        <taxon>Liliopsida</taxon>
        <taxon>Dioscoreales</taxon>
        <taxon>Dioscoreaceae</taxon>
        <taxon>Dioscorea</taxon>
    </lineage>
</organism>
<feature type="domain" description="AP2/ERF" evidence="7">
    <location>
        <begin position="25"/>
        <end position="83"/>
    </location>
</feature>
<proteinExistence type="predicted"/>
<evidence type="ECO:0000256" key="2">
    <source>
        <dbReference type="ARBA" id="ARBA00023015"/>
    </source>
</evidence>
<dbReference type="PANTHER" id="PTHR31190:SF72">
    <property type="entry name" value="AP2 DOMAIN CONTAINING PROTEIN, EXPRESSED"/>
    <property type="match status" value="1"/>
</dbReference>
<evidence type="ECO:0000256" key="4">
    <source>
        <dbReference type="ARBA" id="ARBA00023163"/>
    </source>
</evidence>
<reference evidence="8" key="1">
    <citation type="submission" date="2021-03" db="EMBL/GenBank/DDBJ databases">
        <authorList>
            <person name="Li Z."/>
            <person name="Yang C."/>
        </authorList>
    </citation>
    <scope>NUCLEOTIDE SEQUENCE</scope>
    <source>
        <strain evidence="8">Dzin_1.0</strain>
        <tissue evidence="8">Leaf</tissue>
    </source>
</reference>
<evidence type="ECO:0000259" key="7">
    <source>
        <dbReference type="PROSITE" id="PS51032"/>
    </source>
</evidence>
<dbReference type="PANTHER" id="PTHR31190">
    <property type="entry name" value="DNA-BINDING DOMAIN"/>
    <property type="match status" value="1"/>
</dbReference>
<keyword evidence="3" id="KW-0238">DNA-binding</keyword>
<dbReference type="GO" id="GO:0003677">
    <property type="term" value="F:DNA binding"/>
    <property type="evidence" value="ECO:0007669"/>
    <property type="project" value="UniProtKB-KW"/>
</dbReference>
<dbReference type="InterPro" id="IPR036955">
    <property type="entry name" value="AP2/ERF_dom_sf"/>
</dbReference>
<keyword evidence="9" id="KW-1185">Reference proteome</keyword>
<name>A0A9D5C005_9LILI</name>
<evidence type="ECO:0000256" key="6">
    <source>
        <dbReference type="SAM" id="MobiDB-lite"/>
    </source>
</evidence>
<dbReference type="CDD" id="cd00018">
    <property type="entry name" value="AP2"/>
    <property type="match status" value="1"/>
</dbReference>
<reference evidence="8" key="2">
    <citation type="journal article" date="2022" name="Hortic Res">
        <title>The genome of Dioscorea zingiberensis sheds light on the biosynthesis, origin and evolution of the medicinally important diosgenin saponins.</title>
        <authorList>
            <person name="Li Y."/>
            <person name="Tan C."/>
            <person name="Li Z."/>
            <person name="Guo J."/>
            <person name="Li S."/>
            <person name="Chen X."/>
            <person name="Wang C."/>
            <person name="Dai X."/>
            <person name="Yang H."/>
            <person name="Song W."/>
            <person name="Hou L."/>
            <person name="Xu J."/>
            <person name="Tong Z."/>
            <person name="Xu A."/>
            <person name="Yuan X."/>
            <person name="Wang W."/>
            <person name="Yang Q."/>
            <person name="Chen L."/>
            <person name="Sun Z."/>
            <person name="Wang K."/>
            <person name="Pan B."/>
            <person name="Chen J."/>
            <person name="Bao Y."/>
            <person name="Liu F."/>
            <person name="Qi X."/>
            <person name="Gang D.R."/>
            <person name="Wen J."/>
            <person name="Li J."/>
        </authorList>
    </citation>
    <scope>NUCLEOTIDE SEQUENCE</scope>
    <source>
        <strain evidence="8">Dzin_1.0</strain>
    </source>
</reference>
<comment type="subcellular location">
    <subcellularLocation>
        <location evidence="1">Nucleus</location>
    </subcellularLocation>
</comment>
<dbReference type="FunFam" id="3.30.730.10:FF:000001">
    <property type="entry name" value="Ethylene-responsive transcription factor 2"/>
    <property type="match status" value="1"/>
</dbReference>
<dbReference type="OrthoDB" id="670255at2759"/>
<dbReference type="GO" id="GO:0003700">
    <property type="term" value="F:DNA-binding transcription factor activity"/>
    <property type="evidence" value="ECO:0007669"/>
    <property type="project" value="InterPro"/>
</dbReference>
<gene>
    <name evidence="8" type="ORF">J5N97_028715</name>
</gene>
<feature type="region of interest" description="Disordered" evidence="6">
    <location>
        <begin position="1"/>
        <end position="25"/>
    </location>
</feature>
<sequence>MRKNRTRASMASPTSSVSSEASEKSYRGVRRRPWGKYAAEIRDSTRNGARVWLGTFESAEAAAMAYDQAAFSMKGVMAVLNFPVERVAESMRGFGFREDGSSPVLALKQRHTLRRRRWRRREIKSSSDHQVRMMEENALVLEDLGSEYLEELLTASLLMDAC</sequence>
<keyword evidence="5" id="KW-0539">Nucleus</keyword>
<dbReference type="SUPFAM" id="SSF54171">
    <property type="entry name" value="DNA-binding domain"/>
    <property type="match status" value="1"/>
</dbReference>
<accession>A0A9D5C005</accession>
<evidence type="ECO:0000256" key="3">
    <source>
        <dbReference type="ARBA" id="ARBA00023125"/>
    </source>
</evidence>
<dbReference type="GO" id="GO:0009873">
    <property type="term" value="P:ethylene-activated signaling pathway"/>
    <property type="evidence" value="ECO:0007669"/>
    <property type="project" value="InterPro"/>
</dbReference>
<dbReference type="AlphaFoldDB" id="A0A9D5C005"/>
<evidence type="ECO:0000313" key="8">
    <source>
        <dbReference type="EMBL" id="KAJ0963593.1"/>
    </source>
</evidence>
<evidence type="ECO:0000256" key="5">
    <source>
        <dbReference type="ARBA" id="ARBA00023242"/>
    </source>
</evidence>
<feature type="compositionally biased region" description="Low complexity" evidence="6">
    <location>
        <begin position="8"/>
        <end position="20"/>
    </location>
</feature>
<dbReference type="Pfam" id="PF00847">
    <property type="entry name" value="AP2"/>
    <property type="match status" value="1"/>
</dbReference>
<dbReference type="InterPro" id="IPR001471">
    <property type="entry name" value="AP2/ERF_dom"/>
</dbReference>
<evidence type="ECO:0000256" key="1">
    <source>
        <dbReference type="ARBA" id="ARBA00004123"/>
    </source>
</evidence>
<comment type="caution">
    <text evidence="8">The sequence shown here is derived from an EMBL/GenBank/DDBJ whole genome shotgun (WGS) entry which is preliminary data.</text>
</comment>
<dbReference type="EMBL" id="JAGGNH010000009">
    <property type="protein sequence ID" value="KAJ0963593.1"/>
    <property type="molecule type" value="Genomic_DNA"/>
</dbReference>
<dbReference type="SMART" id="SM00380">
    <property type="entry name" value="AP2"/>
    <property type="match status" value="1"/>
</dbReference>
<keyword evidence="2" id="KW-0805">Transcription regulation</keyword>
<dbReference type="GO" id="GO:0005634">
    <property type="term" value="C:nucleus"/>
    <property type="evidence" value="ECO:0007669"/>
    <property type="project" value="UniProtKB-SubCell"/>
</dbReference>
<dbReference type="PROSITE" id="PS51032">
    <property type="entry name" value="AP2_ERF"/>
    <property type="match status" value="1"/>
</dbReference>
<protein>
    <recommendedName>
        <fullName evidence="7">AP2/ERF domain-containing protein</fullName>
    </recommendedName>
</protein>
<keyword evidence="4" id="KW-0804">Transcription</keyword>
<dbReference type="Gene3D" id="3.30.730.10">
    <property type="entry name" value="AP2/ERF domain"/>
    <property type="match status" value="1"/>
</dbReference>
<dbReference type="PRINTS" id="PR00367">
    <property type="entry name" value="ETHRSPELEMNT"/>
</dbReference>
<evidence type="ECO:0000313" key="9">
    <source>
        <dbReference type="Proteomes" id="UP001085076"/>
    </source>
</evidence>